<sequence>MGVRNCGELGRNLQKITSRLLANQNLLKLLYYTDKDPLNHPDFTKEDIKDKFFEKLVRVVPKVGPKETATSLIAMRVESGEINAENDEFRDFIIKIEVFVPMTQWIIKDENLRPFAILGEIQESLSGKTINGLGKIIGGDFDLNFVTEEISCYEQGFLIVAYD</sequence>
<name>A0A8S5M2S1_9CAUD</name>
<organism evidence="1">
    <name type="scientific">Siphoviridae sp. ctxjx4</name>
    <dbReference type="NCBI Taxonomy" id="2826522"/>
    <lineage>
        <taxon>Viruses</taxon>
        <taxon>Duplodnaviria</taxon>
        <taxon>Heunggongvirae</taxon>
        <taxon>Uroviricota</taxon>
        <taxon>Caudoviricetes</taxon>
    </lineage>
</organism>
<accession>A0A8S5M2S1</accession>
<protein>
    <submittedName>
        <fullName evidence="1">Uncharacterized protein</fullName>
    </submittedName>
</protein>
<evidence type="ECO:0000313" key="1">
    <source>
        <dbReference type="EMBL" id="DAD76363.1"/>
    </source>
</evidence>
<reference evidence="1" key="1">
    <citation type="journal article" date="2021" name="Proc. Natl. Acad. Sci. U.S.A.">
        <title>A Catalog of Tens of Thousands of Viruses from Human Metagenomes Reveals Hidden Associations with Chronic Diseases.</title>
        <authorList>
            <person name="Tisza M.J."/>
            <person name="Buck C.B."/>
        </authorList>
    </citation>
    <scope>NUCLEOTIDE SEQUENCE</scope>
    <source>
        <strain evidence="1">Ctxjx4</strain>
    </source>
</reference>
<dbReference type="EMBL" id="BK014799">
    <property type="protein sequence ID" value="DAD76363.1"/>
    <property type="molecule type" value="Genomic_DNA"/>
</dbReference>
<proteinExistence type="predicted"/>